<keyword evidence="10" id="KW-0966">Cell projection</keyword>
<dbReference type="InterPro" id="IPR053927">
    <property type="entry name" value="FlgK_helical"/>
</dbReference>
<proteinExistence type="inferred from homology"/>
<dbReference type="KEGG" id="haby:HLVA_16510"/>
<comment type="subcellular location">
    <subcellularLocation>
        <location evidence="1">Bacterial flagellum</location>
    </subcellularLocation>
    <subcellularLocation>
        <location evidence="2">Secreted</location>
    </subcellularLocation>
</comment>
<dbReference type="Pfam" id="PF06429">
    <property type="entry name" value="Flg_bbr_C"/>
    <property type="match status" value="1"/>
</dbReference>
<dbReference type="SUPFAM" id="SSF64518">
    <property type="entry name" value="Phase 1 flagellin"/>
    <property type="match status" value="1"/>
</dbReference>
<dbReference type="AlphaFoldDB" id="A0AAU9DHP8"/>
<evidence type="ECO:0000313" key="11">
    <source>
        <dbReference type="Proteomes" id="UP001321582"/>
    </source>
</evidence>
<dbReference type="Proteomes" id="UP001321582">
    <property type="component" value="Chromosome"/>
</dbReference>
<dbReference type="Pfam" id="PF00460">
    <property type="entry name" value="Flg_bb_rod"/>
    <property type="match status" value="1"/>
</dbReference>
<evidence type="ECO:0000313" key="10">
    <source>
        <dbReference type="EMBL" id="BDU51082.1"/>
    </source>
</evidence>
<dbReference type="InterPro" id="IPR010930">
    <property type="entry name" value="Flg_bb/hook_C_dom"/>
</dbReference>
<dbReference type="Pfam" id="PF22638">
    <property type="entry name" value="FlgK_D1"/>
    <property type="match status" value="1"/>
</dbReference>
<evidence type="ECO:0000256" key="5">
    <source>
        <dbReference type="ARBA" id="ARBA00022525"/>
    </source>
</evidence>
<dbReference type="PANTHER" id="PTHR30033">
    <property type="entry name" value="FLAGELLAR HOOK-ASSOCIATED PROTEIN 1"/>
    <property type="match status" value="1"/>
</dbReference>
<keyword evidence="6" id="KW-0975">Bacterial flagellum</keyword>
<sequence>MGFFGLEMGKQSLMSQQTAIDVTGHNIANANTDGYSRQIADIQSTSYASTKYGTIGSGADVTGIERVRDEFLDDRMIKEKQEKAKWDVRESNLKHLQYIINEPSDQSVRYILDEYWSSLHDLSQNPEDRSIRITVKERAVDLANTVNNTYEQLTALKDDVNNNVAIKVTDINSKLKQIAGINAQIEKVESDGAKANDLRDKRDLLVEDLSKDVNVSVSRGTEYSVIIGGRTAVQGSNYTELKTVKDTKVNGGMYQIKWSDTDKEIYLKNGELKGLVELRDKDINKYTDYLDQLAVGLIDNTNELHKAGFDINGQKGNDFFGEFDTYDETMDLDSDGVSEGAIYKVKGSTVIDDSEVSALSTDTDISSATGDFEINGIQIEYDTDKDTASDLINRINDQETGVVASMGPNNRLILRGEKDSNYVIKSLKDSSGSLLQELGVLTSGNTEYNYEDTTTLAALSSDRTARPKPGAASKMYVAIDSVDGIAAAKGTDTNGDGIADTANASGDGSNAMDIGDLKYQKSIGKYTYADYFESLVSDLGVTAQQASRFSGNQQVLIDNLEQRRQSKIGVSLDEEMANMIKYQHGYNAAAKYISTMNSMLDTLINKL</sequence>
<name>A0AAU9DHP8_9FUSO</name>
<keyword evidence="11" id="KW-1185">Reference proteome</keyword>
<evidence type="ECO:0000256" key="2">
    <source>
        <dbReference type="ARBA" id="ARBA00004613"/>
    </source>
</evidence>
<feature type="domain" description="Flagellar basal-body/hook protein C-terminal" evidence="8">
    <location>
        <begin position="568"/>
        <end position="605"/>
    </location>
</feature>
<evidence type="ECO:0000256" key="3">
    <source>
        <dbReference type="ARBA" id="ARBA00009677"/>
    </source>
</evidence>
<dbReference type="PRINTS" id="PR01005">
    <property type="entry name" value="FLGHOOKAP1"/>
</dbReference>
<dbReference type="InterPro" id="IPR001444">
    <property type="entry name" value="Flag_bb_rod_N"/>
</dbReference>
<evidence type="ECO:0000256" key="1">
    <source>
        <dbReference type="ARBA" id="ARBA00004365"/>
    </source>
</evidence>
<dbReference type="Gene3D" id="3.30.70.2120">
    <property type="match status" value="1"/>
</dbReference>
<accession>A0AAU9DHP8</accession>
<dbReference type="NCBIfam" id="TIGR02492">
    <property type="entry name" value="flgK_ends"/>
    <property type="match status" value="1"/>
</dbReference>
<comment type="similarity">
    <text evidence="3">Belongs to the flagella basal body rod proteins family.</text>
</comment>
<dbReference type="GO" id="GO:0005198">
    <property type="term" value="F:structural molecule activity"/>
    <property type="evidence" value="ECO:0007669"/>
    <property type="project" value="InterPro"/>
</dbReference>
<evidence type="ECO:0000259" key="9">
    <source>
        <dbReference type="Pfam" id="PF22638"/>
    </source>
</evidence>
<evidence type="ECO:0000259" key="7">
    <source>
        <dbReference type="Pfam" id="PF00460"/>
    </source>
</evidence>
<dbReference type="GO" id="GO:0044780">
    <property type="term" value="P:bacterial-type flagellum assembly"/>
    <property type="evidence" value="ECO:0007669"/>
    <property type="project" value="InterPro"/>
</dbReference>
<keyword evidence="10" id="KW-0282">Flagellum</keyword>
<reference evidence="10 11" key="1">
    <citation type="submission" date="2022-11" db="EMBL/GenBank/DDBJ databases">
        <title>Haliovirga abyssi gen. nov., sp. nov., a mesophilic fermentative bacterium isolated from the Iheya North hydrothermal field and the proposal of Haliovirgaceae fam. nov.</title>
        <authorList>
            <person name="Miyazaki U."/>
            <person name="Tame A."/>
            <person name="Miyazaki J."/>
            <person name="Takai K."/>
            <person name="Sawayama S."/>
            <person name="Kitajima M."/>
            <person name="Okamoto A."/>
            <person name="Nakagawa S."/>
        </authorList>
    </citation>
    <scope>NUCLEOTIDE SEQUENCE [LARGE SCALE GENOMIC DNA]</scope>
    <source>
        <strain evidence="10 11">IC12</strain>
    </source>
</reference>
<feature type="domain" description="Flagellar hook-associated protein FlgK helical" evidence="9">
    <location>
        <begin position="94"/>
        <end position="320"/>
    </location>
</feature>
<dbReference type="InterPro" id="IPR002371">
    <property type="entry name" value="FlgK"/>
</dbReference>
<evidence type="ECO:0000256" key="6">
    <source>
        <dbReference type="ARBA" id="ARBA00023143"/>
    </source>
</evidence>
<organism evidence="10 11">
    <name type="scientific">Haliovirga abyssi</name>
    <dbReference type="NCBI Taxonomy" id="2996794"/>
    <lineage>
        <taxon>Bacteria</taxon>
        <taxon>Fusobacteriati</taxon>
        <taxon>Fusobacteriota</taxon>
        <taxon>Fusobacteriia</taxon>
        <taxon>Fusobacteriales</taxon>
        <taxon>Haliovirgaceae</taxon>
        <taxon>Haliovirga</taxon>
    </lineage>
</organism>
<feature type="domain" description="Flagellar basal body rod protein N-terminal" evidence="7">
    <location>
        <begin position="13"/>
        <end position="35"/>
    </location>
</feature>
<dbReference type="PANTHER" id="PTHR30033:SF1">
    <property type="entry name" value="FLAGELLAR HOOK-ASSOCIATED PROTEIN 1"/>
    <property type="match status" value="1"/>
</dbReference>
<gene>
    <name evidence="10" type="primary">flgK</name>
    <name evidence="10" type="ORF">HLVA_16510</name>
</gene>
<keyword evidence="10" id="KW-0969">Cilium</keyword>
<evidence type="ECO:0000259" key="8">
    <source>
        <dbReference type="Pfam" id="PF06429"/>
    </source>
</evidence>
<dbReference type="EMBL" id="AP027059">
    <property type="protein sequence ID" value="BDU51082.1"/>
    <property type="molecule type" value="Genomic_DNA"/>
</dbReference>
<dbReference type="GO" id="GO:0005576">
    <property type="term" value="C:extracellular region"/>
    <property type="evidence" value="ECO:0007669"/>
    <property type="project" value="UniProtKB-SubCell"/>
</dbReference>
<dbReference type="RefSeq" id="WP_307903924.1">
    <property type="nucleotide sequence ID" value="NZ_AP027059.1"/>
</dbReference>
<dbReference type="GO" id="GO:0009424">
    <property type="term" value="C:bacterial-type flagellum hook"/>
    <property type="evidence" value="ECO:0007669"/>
    <property type="project" value="InterPro"/>
</dbReference>
<evidence type="ECO:0000256" key="4">
    <source>
        <dbReference type="ARBA" id="ARBA00016244"/>
    </source>
</evidence>
<protein>
    <recommendedName>
        <fullName evidence="4">Flagellar hook-associated protein 1</fullName>
    </recommendedName>
</protein>
<keyword evidence="5" id="KW-0964">Secreted</keyword>